<dbReference type="InterPro" id="IPR010817">
    <property type="entry name" value="HemY_N"/>
</dbReference>
<organism evidence="9 10">
    <name type="scientific">Xylophilus ampelinus</name>
    <dbReference type="NCBI Taxonomy" id="54067"/>
    <lineage>
        <taxon>Bacteria</taxon>
        <taxon>Pseudomonadati</taxon>
        <taxon>Pseudomonadota</taxon>
        <taxon>Betaproteobacteria</taxon>
        <taxon>Burkholderiales</taxon>
        <taxon>Xylophilus</taxon>
    </lineage>
</organism>
<proteinExistence type="predicted"/>
<comment type="subcellular location">
    <subcellularLocation>
        <location evidence="2">Cell membrane</location>
    </subcellularLocation>
    <subcellularLocation>
        <location evidence="1">Membrane</location>
        <topology evidence="1">Multi-pass membrane protein</topology>
    </subcellularLocation>
</comment>
<evidence type="ECO:0000256" key="2">
    <source>
        <dbReference type="ARBA" id="ARBA00004236"/>
    </source>
</evidence>
<evidence type="ECO:0000313" key="9">
    <source>
        <dbReference type="EMBL" id="PYE79499.1"/>
    </source>
</evidence>
<evidence type="ECO:0000256" key="3">
    <source>
        <dbReference type="ARBA" id="ARBA00022475"/>
    </source>
</evidence>
<dbReference type="Pfam" id="PF07219">
    <property type="entry name" value="HemY_N"/>
    <property type="match status" value="1"/>
</dbReference>
<keyword evidence="10" id="KW-1185">Reference proteome</keyword>
<dbReference type="EMBL" id="QJTC01000002">
    <property type="protein sequence ID" value="PYE79499.1"/>
    <property type="molecule type" value="Genomic_DNA"/>
</dbReference>
<evidence type="ECO:0000256" key="5">
    <source>
        <dbReference type="ARBA" id="ARBA00022989"/>
    </source>
</evidence>
<evidence type="ECO:0000256" key="4">
    <source>
        <dbReference type="ARBA" id="ARBA00022692"/>
    </source>
</evidence>
<gene>
    <name evidence="9" type="ORF">DFQ15_102233</name>
</gene>
<dbReference type="GO" id="GO:0042168">
    <property type="term" value="P:heme metabolic process"/>
    <property type="evidence" value="ECO:0007669"/>
    <property type="project" value="InterPro"/>
</dbReference>
<dbReference type="RefSeq" id="WP_110464459.1">
    <property type="nucleotide sequence ID" value="NZ_JAMOFZ010000001.1"/>
</dbReference>
<evidence type="ECO:0000313" key="10">
    <source>
        <dbReference type="Proteomes" id="UP000247540"/>
    </source>
</evidence>
<dbReference type="AlphaFoldDB" id="A0A318SQA5"/>
<keyword evidence="5 7" id="KW-1133">Transmembrane helix</keyword>
<dbReference type="OrthoDB" id="9151794at2"/>
<evidence type="ECO:0000256" key="7">
    <source>
        <dbReference type="SAM" id="Phobius"/>
    </source>
</evidence>
<reference evidence="9 10" key="1">
    <citation type="submission" date="2018-06" db="EMBL/GenBank/DDBJ databases">
        <title>Genomic Encyclopedia of Type Strains, Phase III (KMG-III): the genomes of soil and plant-associated and newly described type strains.</title>
        <authorList>
            <person name="Whitman W."/>
        </authorList>
    </citation>
    <scope>NUCLEOTIDE SEQUENCE [LARGE SCALE GENOMIC DNA]</scope>
    <source>
        <strain evidence="9 10">CECT 7646</strain>
    </source>
</reference>
<keyword evidence="4 7" id="KW-0812">Transmembrane</keyword>
<evidence type="ECO:0000259" key="8">
    <source>
        <dbReference type="Pfam" id="PF07219"/>
    </source>
</evidence>
<evidence type="ECO:0000256" key="6">
    <source>
        <dbReference type="ARBA" id="ARBA00023136"/>
    </source>
</evidence>
<keyword evidence="6 7" id="KW-0472">Membrane</keyword>
<dbReference type="InterPro" id="IPR005254">
    <property type="entry name" value="Heme_biosyn_assoc_TPR_pro"/>
</dbReference>
<evidence type="ECO:0000256" key="1">
    <source>
        <dbReference type="ARBA" id="ARBA00004141"/>
    </source>
</evidence>
<dbReference type="GO" id="GO:0005886">
    <property type="term" value="C:plasma membrane"/>
    <property type="evidence" value="ECO:0007669"/>
    <property type="project" value="UniProtKB-SubCell"/>
</dbReference>
<feature type="transmembrane region" description="Helical" evidence="7">
    <location>
        <begin position="40"/>
        <end position="59"/>
    </location>
</feature>
<keyword evidence="3" id="KW-1003">Cell membrane</keyword>
<protein>
    <submittedName>
        <fullName evidence="9">HemY protein</fullName>
    </submittedName>
</protein>
<sequence length="425" mass="46668">MRAALWLLALFGMAAAVALFAGNNQGTVTVFWPPYRVDLSLNLVLLLLFGGFTLLYAALRTLAALLDLPVQAGRWRTQQKERSMHVALLDALAHLTAGRFIRARKAAEAAIAQEKTLVGSVEPLPHAVQVRALAHLLAAESAHALQDRAARTHHLDEALEQTAHNPSGPAQEVRDGVQLRAAAWAVQDRDAPAALEWLEQLPQGAARRTIALRIRLRAARLARQPQAALETARLLAKHRAFSPLAAQSITRGLATELINGAHDESQLLRAWQSLENGERLAPELAVHAASRLQQLGGDPAQVRQWLLPAWDALLADPDALPESLRVRLVRTLENDMDSVDGPWLARIEGAQQRNPRDPHLQYLAGMACLRRQLWGKAQQLIGNASRQLHHPELHRNAWRALAELAEQRGEQEAAARAWRQAAGGA</sequence>
<feature type="domain" description="HemY N-terminal" evidence="8">
    <location>
        <begin position="26"/>
        <end position="116"/>
    </location>
</feature>
<accession>A0A318SQA5</accession>
<comment type="caution">
    <text evidence="9">The sequence shown here is derived from an EMBL/GenBank/DDBJ whole genome shotgun (WGS) entry which is preliminary data.</text>
</comment>
<dbReference type="Proteomes" id="UP000247540">
    <property type="component" value="Unassembled WGS sequence"/>
</dbReference>
<dbReference type="NCBIfam" id="TIGR00540">
    <property type="entry name" value="TPR_hemY_coli"/>
    <property type="match status" value="1"/>
</dbReference>
<name>A0A318SQA5_9BURK</name>